<keyword evidence="4 9" id="KW-0812">Transmembrane</keyword>
<keyword evidence="5" id="KW-0547">Nucleotide-binding</keyword>
<dbReference type="InterPro" id="IPR050173">
    <property type="entry name" value="ABC_transporter_C-like"/>
</dbReference>
<dbReference type="GO" id="GO:0005524">
    <property type="term" value="F:ATP binding"/>
    <property type="evidence" value="ECO:0007669"/>
    <property type="project" value="UniProtKB-KW"/>
</dbReference>
<evidence type="ECO:0000313" key="11">
    <source>
        <dbReference type="Proteomes" id="UP000887566"/>
    </source>
</evidence>
<dbReference type="PANTHER" id="PTHR24223">
    <property type="entry name" value="ATP-BINDING CASSETTE SUB-FAMILY C"/>
    <property type="match status" value="1"/>
</dbReference>
<keyword evidence="8 9" id="KW-0472">Membrane</keyword>
<keyword evidence="6" id="KW-0067">ATP-binding</keyword>
<dbReference type="SUPFAM" id="SSF90123">
    <property type="entry name" value="ABC transporter transmembrane region"/>
    <property type="match status" value="1"/>
</dbReference>
<organism evidence="11 12">
    <name type="scientific">Plectus sambesii</name>
    <dbReference type="NCBI Taxonomy" id="2011161"/>
    <lineage>
        <taxon>Eukaryota</taxon>
        <taxon>Metazoa</taxon>
        <taxon>Ecdysozoa</taxon>
        <taxon>Nematoda</taxon>
        <taxon>Chromadorea</taxon>
        <taxon>Plectida</taxon>
        <taxon>Plectina</taxon>
        <taxon>Plectoidea</taxon>
        <taxon>Plectidae</taxon>
        <taxon>Plectus</taxon>
    </lineage>
</organism>
<dbReference type="GO" id="GO:0140359">
    <property type="term" value="F:ABC-type transporter activity"/>
    <property type="evidence" value="ECO:0007669"/>
    <property type="project" value="InterPro"/>
</dbReference>
<dbReference type="Pfam" id="PF00664">
    <property type="entry name" value="ABC_membrane"/>
    <property type="match status" value="1"/>
</dbReference>
<dbReference type="PANTHER" id="PTHR24223:SF456">
    <property type="entry name" value="MULTIDRUG RESISTANCE-ASSOCIATED PROTEIN LETHAL(2)03659"/>
    <property type="match status" value="1"/>
</dbReference>
<sequence length="155" mass="18037">SNETLKDQEPIFKNVSLDDYMWVYIWMVLALMVMAVTRVVWFRLAQTAASRRLHNRMFNAVVKTSISFFDKNPIGRILNRFSKDVGAMDEQLAFVFFDFLTGTLNFLGMVAVIVAINPLIFAPTLPLVLLFFFLRYYYLQTSRDIKRLESTSELT</sequence>
<evidence type="ECO:0000256" key="8">
    <source>
        <dbReference type="ARBA" id="ARBA00023136"/>
    </source>
</evidence>
<proteinExistence type="inferred from homology"/>
<comment type="subcellular location">
    <subcellularLocation>
        <location evidence="1">Membrane</location>
        <topology evidence="1">Multi-pass membrane protein</topology>
    </subcellularLocation>
</comment>
<evidence type="ECO:0000256" key="2">
    <source>
        <dbReference type="ARBA" id="ARBA00009726"/>
    </source>
</evidence>
<evidence type="ECO:0000256" key="6">
    <source>
        <dbReference type="ARBA" id="ARBA00022840"/>
    </source>
</evidence>
<accession>A0A914VEV8</accession>
<dbReference type="AlphaFoldDB" id="A0A914VEV8"/>
<evidence type="ECO:0000256" key="5">
    <source>
        <dbReference type="ARBA" id="ARBA00022741"/>
    </source>
</evidence>
<keyword evidence="7 9" id="KW-1133">Transmembrane helix</keyword>
<feature type="domain" description="ABC transmembrane type-1" evidence="10">
    <location>
        <begin position="11"/>
        <end position="155"/>
    </location>
</feature>
<name>A0A914VEV8_9BILA</name>
<reference evidence="12" key="1">
    <citation type="submission" date="2022-11" db="UniProtKB">
        <authorList>
            <consortium name="WormBaseParasite"/>
        </authorList>
    </citation>
    <scope>IDENTIFICATION</scope>
</reference>
<evidence type="ECO:0000256" key="9">
    <source>
        <dbReference type="SAM" id="Phobius"/>
    </source>
</evidence>
<evidence type="ECO:0000259" key="10">
    <source>
        <dbReference type="PROSITE" id="PS50929"/>
    </source>
</evidence>
<evidence type="ECO:0000313" key="12">
    <source>
        <dbReference type="WBParaSite" id="PSAMB.scaffold19113size847.g37791.t1"/>
    </source>
</evidence>
<protein>
    <submittedName>
        <fullName evidence="12">ABC transmembrane type-1 domain-containing protein</fullName>
    </submittedName>
</protein>
<dbReference type="PROSITE" id="PS50929">
    <property type="entry name" value="ABC_TM1F"/>
    <property type="match status" value="1"/>
</dbReference>
<dbReference type="WBParaSite" id="PSAMB.scaffold19113size847.g37791.t1">
    <property type="protein sequence ID" value="PSAMB.scaffold19113size847.g37791.t1"/>
    <property type="gene ID" value="PSAMB.scaffold19113size847.g37791"/>
</dbReference>
<keyword evidence="11" id="KW-1185">Reference proteome</keyword>
<dbReference type="Proteomes" id="UP000887566">
    <property type="component" value="Unplaced"/>
</dbReference>
<evidence type="ECO:0000256" key="1">
    <source>
        <dbReference type="ARBA" id="ARBA00004141"/>
    </source>
</evidence>
<feature type="transmembrane region" description="Helical" evidence="9">
    <location>
        <begin position="120"/>
        <end position="138"/>
    </location>
</feature>
<evidence type="ECO:0000256" key="3">
    <source>
        <dbReference type="ARBA" id="ARBA00022448"/>
    </source>
</evidence>
<feature type="transmembrane region" description="Helical" evidence="9">
    <location>
        <begin position="92"/>
        <end position="114"/>
    </location>
</feature>
<feature type="transmembrane region" description="Helical" evidence="9">
    <location>
        <begin position="20"/>
        <end position="42"/>
    </location>
</feature>
<comment type="similarity">
    <text evidence="2">Belongs to the ABC transporter superfamily. ABCC family. Conjugate transporter (TC 3.A.1.208) subfamily.</text>
</comment>
<evidence type="ECO:0000256" key="7">
    <source>
        <dbReference type="ARBA" id="ARBA00022989"/>
    </source>
</evidence>
<keyword evidence="3" id="KW-0813">Transport</keyword>
<dbReference type="Gene3D" id="1.20.1560.10">
    <property type="entry name" value="ABC transporter type 1, transmembrane domain"/>
    <property type="match status" value="1"/>
</dbReference>
<dbReference type="InterPro" id="IPR011527">
    <property type="entry name" value="ABC1_TM_dom"/>
</dbReference>
<dbReference type="GO" id="GO:0016020">
    <property type="term" value="C:membrane"/>
    <property type="evidence" value="ECO:0007669"/>
    <property type="project" value="UniProtKB-SubCell"/>
</dbReference>
<dbReference type="InterPro" id="IPR036640">
    <property type="entry name" value="ABC1_TM_sf"/>
</dbReference>
<evidence type="ECO:0000256" key="4">
    <source>
        <dbReference type="ARBA" id="ARBA00022692"/>
    </source>
</evidence>